<accession>A0A1Q9EFU5</accession>
<organism evidence="8 9">
    <name type="scientific">Symbiodinium microadriaticum</name>
    <name type="common">Dinoflagellate</name>
    <name type="synonym">Zooxanthella microadriatica</name>
    <dbReference type="NCBI Taxonomy" id="2951"/>
    <lineage>
        <taxon>Eukaryota</taxon>
        <taxon>Sar</taxon>
        <taxon>Alveolata</taxon>
        <taxon>Dinophyceae</taxon>
        <taxon>Suessiales</taxon>
        <taxon>Symbiodiniaceae</taxon>
        <taxon>Symbiodinium</taxon>
    </lineage>
</organism>
<feature type="transmembrane region" description="Helical" evidence="6">
    <location>
        <begin position="193"/>
        <end position="212"/>
    </location>
</feature>
<dbReference type="InterPro" id="IPR053009">
    <property type="entry name" value="Xanthocillin_Biosynth-Assoc"/>
</dbReference>
<feature type="compositionally biased region" description="Basic and acidic residues" evidence="5">
    <location>
        <begin position="1"/>
        <end position="17"/>
    </location>
</feature>
<evidence type="ECO:0000313" key="9">
    <source>
        <dbReference type="Proteomes" id="UP000186817"/>
    </source>
</evidence>
<feature type="transmembrane region" description="Helical" evidence="6">
    <location>
        <begin position="123"/>
        <end position="142"/>
    </location>
</feature>
<gene>
    <name evidence="8" type="ORF">AK812_SmicGene10459</name>
</gene>
<evidence type="ECO:0000259" key="7">
    <source>
        <dbReference type="Pfam" id="PF13664"/>
    </source>
</evidence>
<reference evidence="8 9" key="1">
    <citation type="submission" date="2016-02" db="EMBL/GenBank/DDBJ databases">
        <title>Genome analysis of coral dinoflagellate symbionts highlights evolutionary adaptations to a symbiotic lifestyle.</title>
        <authorList>
            <person name="Aranda M."/>
            <person name="Li Y."/>
            <person name="Liew Y.J."/>
            <person name="Baumgarten S."/>
            <person name="Simakov O."/>
            <person name="Wilson M."/>
            <person name="Piel J."/>
            <person name="Ashoor H."/>
            <person name="Bougouffa S."/>
            <person name="Bajic V.B."/>
            <person name="Ryu T."/>
            <person name="Ravasi T."/>
            <person name="Bayer T."/>
            <person name="Micklem G."/>
            <person name="Kim H."/>
            <person name="Bhak J."/>
            <person name="Lajeunesse T.C."/>
            <person name="Voolstra C.R."/>
        </authorList>
    </citation>
    <scope>NUCLEOTIDE SEQUENCE [LARGE SCALE GENOMIC DNA]</scope>
    <source>
        <strain evidence="8 9">CCMP2467</strain>
    </source>
</reference>
<proteinExistence type="predicted"/>
<evidence type="ECO:0000256" key="2">
    <source>
        <dbReference type="ARBA" id="ARBA00022692"/>
    </source>
</evidence>
<evidence type="ECO:0000256" key="6">
    <source>
        <dbReference type="SAM" id="Phobius"/>
    </source>
</evidence>
<feature type="transmembrane region" description="Helical" evidence="6">
    <location>
        <begin position="48"/>
        <end position="66"/>
    </location>
</feature>
<keyword evidence="2 6" id="KW-0812">Transmembrane</keyword>
<comment type="caution">
    <text evidence="8">The sequence shown here is derived from an EMBL/GenBank/DDBJ whole genome shotgun (WGS) entry which is preliminary data.</text>
</comment>
<feature type="region of interest" description="Disordered" evidence="5">
    <location>
        <begin position="1"/>
        <end position="23"/>
    </location>
</feature>
<evidence type="ECO:0000256" key="5">
    <source>
        <dbReference type="SAM" id="MobiDB-lite"/>
    </source>
</evidence>
<dbReference type="OrthoDB" id="1641132at2759"/>
<dbReference type="InterPro" id="IPR025423">
    <property type="entry name" value="TMEM205-like"/>
</dbReference>
<dbReference type="Pfam" id="PF13664">
    <property type="entry name" value="DUF4149"/>
    <property type="match status" value="1"/>
</dbReference>
<evidence type="ECO:0000256" key="1">
    <source>
        <dbReference type="ARBA" id="ARBA00004370"/>
    </source>
</evidence>
<dbReference type="PANTHER" id="PTHR23241:SF102">
    <property type="entry name" value="LD23009P"/>
    <property type="match status" value="1"/>
</dbReference>
<dbReference type="PANTHER" id="PTHR23241">
    <property type="entry name" value="LATE EMBRYOGENESIS ABUNDANT PLANTS LEA-RELATED"/>
    <property type="match status" value="1"/>
</dbReference>
<feature type="domain" description="TMEM205-like" evidence="7">
    <location>
        <begin position="54"/>
        <end position="152"/>
    </location>
</feature>
<dbReference type="AlphaFoldDB" id="A0A1Q9EFU5"/>
<keyword evidence="4 6" id="KW-0472">Membrane</keyword>
<evidence type="ECO:0000256" key="3">
    <source>
        <dbReference type="ARBA" id="ARBA00022989"/>
    </source>
</evidence>
<name>A0A1Q9EFU5_SYMMI</name>
<evidence type="ECO:0000256" key="4">
    <source>
        <dbReference type="ARBA" id="ARBA00023136"/>
    </source>
</evidence>
<keyword evidence="3 6" id="KW-1133">Transmembrane helix</keyword>
<protein>
    <recommendedName>
        <fullName evidence="7">TMEM205-like domain-containing protein</fullName>
    </recommendedName>
</protein>
<dbReference type="EMBL" id="LSRX01000164">
    <property type="protein sequence ID" value="OLQ06279.1"/>
    <property type="molecule type" value="Genomic_DNA"/>
</dbReference>
<comment type="subcellular location">
    <subcellularLocation>
        <location evidence="1">Membrane</location>
    </subcellularLocation>
</comment>
<keyword evidence="9" id="KW-1185">Reference proteome</keyword>
<sequence length="213" mass="22737">MADESLSGHEIPEERKSTAGRSPSTALQLMPALLLSLLLQLADSRICKIVSLLGAAYAFGSNVWLLRYGPRMYAVCCKESRWLGKEAFSTLQAACFPEFFALQTAACLVALGGRWATASVWDVANLAMMAAIALALINLFGLGPKTTQLMASLYQQHLKDASSSAPLLSDASKEAKKKFGTCPAKGMVHGISMLLDLMNLGAVFAFICAVALD</sequence>
<dbReference type="GO" id="GO:0016020">
    <property type="term" value="C:membrane"/>
    <property type="evidence" value="ECO:0007669"/>
    <property type="project" value="UniProtKB-SubCell"/>
</dbReference>
<dbReference type="Proteomes" id="UP000186817">
    <property type="component" value="Unassembled WGS sequence"/>
</dbReference>
<evidence type="ECO:0000313" key="8">
    <source>
        <dbReference type="EMBL" id="OLQ06279.1"/>
    </source>
</evidence>